<sequence length="75" mass="7884">MLSVSNITVEIKSFTILRGVSIEVADGEIVALVGRNGAGKTTTLKSVMGLIPVSDGEIRLQNDDLLALPGHQRAP</sequence>
<keyword evidence="3" id="KW-0029">Amino-acid transport</keyword>
<dbReference type="GO" id="GO:0015807">
    <property type="term" value="P:L-amino acid transport"/>
    <property type="evidence" value="ECO:0007669"/>
    <property type="project" value="TreeGrafter"/>
</dbReference>
<dbReference type="PANTHER" id="PTHR43820:SF4">
    <property type="entry name" value="HIGH-AFFINITY BRANCHED-CHAIN AMINO ACID TRANSPORT ATP-BINDING PROTEIN LIVF"/>
    <property type="match status" value="1"/>
</dbReference>
<evidence type="ECO:0000259" key="4">
    <source>
        <dbReference type="Pfam" id="PF00005"/>
    </source>
</evidence>
<organism evidence="5">
    <name type="scientific">marine metagenome</name>
    <dbReference type="NCBI Taxonomy" id="408172"/>
    <lineage>
        <taxon>unclassified sequences</taxon>
        <taxon>metagenomes</taxon>
        <taxon>ecological metagenomes</taxon>
    </lineage>
</organism>
<dbReference type="PANTHER" id="PTHR43820">
    <property type="entry name" value="HIGH-AFFINITY BRANCHED-CHAIN AMINO ACID TRANSPORT ATP-BINDING PROTEIN LIVF"/>
    <property type="match status" value="1"/>
</dbReference>
<dbReference type="Gene3D" id="3.40.50.300">
    <property type="entry name" value="P-loop containing nucleotide triphosphate hydrolases"/>
    <property type="match status" value="1"/>
</dbReference>
<evidence type="ECO:0000256" key="2">
    <source>
        <dbReference type="ARBA" id="ARBA00022448"/>
    </source>
</evidence>
<gene>
    <name evidence="5" type="ORF">METZ01_LOCUS112710</name>
</gene>
<dbReference type="GO" id="GO:0005524">
    <property type="term" value="F:ATP binding"/>
    <property type="evidence" value="ECO:0007669"/>
    <property type="project" value="InterPro"/>
</dbReference>
<dbReference type="InterPro" id="IPR027417">
    <property type="entry name" value="P-loop_NTPase"/>
</dbReference>
<accession>A0A381X517</accession>
<feature type="domain" description="ABC transporter" evidence="4">
    <location>
        <begin position="17"/>
        <end position="67"/>
    </location>
</feature>
<dbReference type="Pfam" id="PF00005">
    <property type="entry name" value="ABC_tran"/>
    <property type="match status" value="1"/>
</dbReference>
<name>A0A381X517_9ZZZZ</name>
<evidence type="ECO:0000256" key="1">
    <source>
        <dbReference type="ARBA" id="ARBA00005417"/>
    </source>
</evidence>
<dbReference type="InterPro" id="IPR003439">
    <property type="entry name" value="ABC_transporter-like_ATP-bd"/>
</dbReference>
<dbReference type="InterPro" id="IPR052156">
    <property type="entry name" value="BCAA_Transport_ATP-bd_LivF"/>
</dbReference>
<proteinExistence type="inferred from homology"/>
<comment type="similarity">
    <text evidence="1">Belongs to the ABC transporter superfamily.</text>
</comment>
<feature type="non-terminal residue" evidence="5">
    <location>
        <position position="75"/>
    </location>
</feature>
<reference evidence="5" key="1">
    <citation type="submission" date="2018-05" db="EMBL/GenBank/DDBJ databases">
        <authorList>
            <person name="Lanie J.A."/>
            <person name="Ng W.-L."/>
            <person name="Kazmierczak K.M."/>
            <person name="Andrzejewski T.M."/>
            <person name="Davidsen T.M."/>
            <person name="Wayne K.J."/>
            <person name="Tettelin H."/>
            <person name="Glass J.I."/>
            <person name="Rusch D."/>
            <person name="Podicherti R."/>
            <person name="Tsui H.-C.T."/>
            <person name="Winkler M.E."/>
        </authorList>
    </citation>
    <scope>NUCLEOTIDE SEQUENCE</scope>
</reference>
<dbReference type="EMBL" id="UINC01013948">
    <property type="protein sequence ID" value="SVA59856.1"/>
    <property type="molecule type" value="Genomic_DNA"/>
</dbReference>
<evidence type="ECO:0000256" key="3">
    <source>
        <dbReference type="ARBA" id="ARBA00022970"/>
    </source>
</evidence>
<protein>
    <recommendedName>
        <fullName evidence="4">ABC transporter domain-containing protein</fullName>
    </recommendedName>
</protein>
<dbReference type="GO" id="GO:0016887">
    <property type="term" value="F:ATP hydrolysis activity"/>
    <property type="evidence" value="ECO:0007669"/>
    <property type="project" value="InterPro"/>
</dbReference>
<dbReference type="AlphaFoldDB" id="A0A381X517"/>
<evidence type="ECO:0000313" key="5">
    <source>
        <dbReference type="EMBL" id="SVA59856.1"/>
    </source>
</evidence>
<dbReference type="SUPFAM" id="SSF52540">
    <property type="entry name" value="P-loop containing nucleoside triphosphate hydrolases"/>
    <property type="match status" value="1"/>
</dbReference>
<keyword evidence="2" id="KW-0813">Transport</keyword>
<dbReference type="GO" id="GO:0015658">
    <property type="term" value="F:branched-chain amino acid transmembrane transporter activity"/>
    <property type="evidence" value="ECO:0007669"/>
    <property type="project" value="TreeGrafter"/>
</dbReference>